<reference evidence="1" key="1">
    <citation type="submission" date="2018-01" db="EMBL/GenBank/DDBJ databases">
        <authorList>
            <person name="Krukenberg V."/>
        </authorList>
    </citation>
    <scope>NUCLEOTIDE SEQUENCE</scope>
    <source>
        <strain evidence="1">E20ANME2</strain>
    </source>
</reference>
<dbReference type="Proteomes" id="UP000248329">
    <property type="component" value="Unassembled WGS sequence"/>
</dbReference>
<comment type="caution">
    <text evidence="1">The sequence shown here is derived from an EMBL/GenBank/DDBJ whole genome shotgun (WGS) entry which is preliminary data.</text>
</comment>
<sequence length="236" mass="24772">MRRKDIRIALLLGIILLIASPVALTADLPRDSATTVTPDAGYGYEDASGRAYAKGDLNHDGAVTQADALIALQMAARGEYSEDADVSGDSMVTSLDALLILQTTYRGCRIVVGEYTVDVAETISVPIRVEGGVDIGSLNLNITFDPTLLSAKSAQNGAFDCPVINLEDSESGVVTVVAYQAANPGLTGNFNVAEITFEALEVGESPLDLEIVTLTDSSPQVNHLDHSISNGTVTIC</sequence>
<gene>
    <name evidence="1" type="ORF">C4B59_00825</name>
</gene>
<evidence type="ECO:0000313" key="1">
    <source>
        <dbReference type="EMBL" id="PXF62185.1"/>
    </source>
</evidence>
<accession>A0AC61L780</accession>
<organism evidence="1 2">
    <name type="scientific">Candidatus Methanogaster sp</name>
    <dbReference type="NCBI Taxonomy" id="3386292"/>
    <lineage>
        <taxon>Archaea</taxon>
        <taxon>Methanobacteriati</taxon>
        <taxon>Methanobacteriota</taxon>
        <taxon>Stenosarchaea group</taxon>
        <taxon>Methanomicrobia</taxon>
        <taxon>Methanosarcinales</taxon>
        <taxon>ANME-2 cluster</taxon>
        <taxon>Candidatus Methanogasteraceae</taxon>
        <taxon>Candidatus Methanogaster</taxon>
    </lineage>
</organism>
<evidence type="ECO:0000313" key="2">
    <source>
        <dbReference type="Proteomes" id="UP000248329"/>
    </source>
</evidence>
<dbReference type="EMBL" id="PQXF01000001">
    <property type="protein sequence ID" value="PXF62185.1"/>
    <property type="molecule type" value="Genomic_DNA"/>
</dbReference>
<proteinExistence type="predicted"/>
<name>A0AC61L780_9EURY</name>
<protein>
    <submittedName>
        <fullName evidence="1">Uncharacterized protein</fullName>
    </submittedName>
</protein>